<dbReference type="RefSeq" id="WP_077924246.1">
    <property type="nucleotide sequence ID" value="NZ_SBLB01000008.1"/>
</dbReference>
<dbReference type="PANTHER" id="PTHR33546:SF1">
    <property type="entry name" value="LARGE, MULTIFUNCTIONAL SECRETED PROTEIN"/>
    <property type="match status" value="1"/>
</dbReference>
<dbReference type="SUPFAM" id="SSF46626">
    <property type="entry name" value="Cytochrome c"/>
    <property type="match status" value="1"/>
</dbReference>
<evidence type="ECO:0000256" key="2">
    <source>
        <dbReference type="ARBA" id="ARBA00022723"/>
    </source>
</evidence>
<dbReference type="Gene3D" id="1.10.760.10">
    <property type="entry name" value="Cytochrome c-like domain"/>
    <property type="match status" value="1"/>
</dbReference>
<dbReference type="InterPro" id="IPR011041">
    <property type="entry name" value="Quinoprot_gluc/sorb_DH_b-prop"/>
</dbReference>
<evidence type="ECO:0000256" key="5">
    <source>
        <dbReference type="SAM" id="MobiDB-lite"/>
    </source>
</evidence>
<evidence type="ECO:0000313" key="8">
    <source>
        <dbReference type="Proteomes" id="UP000290407"/>
    </source>
</evidence>
<reference evidence="7 8" key="1">
    <citation type="submission" date="2019-01" db="EMBL/GenBank/DDBJ databases">
        <title>Spirosoma flava sp. nov., a propanil-degrading bacterium isolated from herbicide-contaminated soil.</title>
        <authorList>
            <person name="Zhang L."/>
            <person name="Jiang J.-D."/>
        </authorList>
    </citation>
    <scope>NUCLEOTIDE SEQUENCE [LARGE SCALE GENOMIC DNA]</scope>
    <source>
        <strain evidence="7 8">TY50</strain>
    </source>
</reference>
<evidence type="ECO:0000256" key="3">
    <source>
        <dbReference type="ARBA" id="ARBA00023004"/>
    </source>
</evidence>
<dbReference type="Gene3D" id="2.120.10.30">
    <property type="entry name" value="TolB, C-terminal domain"/>
    <property type="match status" value="1"/>
</dbReference>
<accession>A0A4Q2UIP8</accession>
<evidence type="ECO:0000313" key="7">
    <source>
        <dbReference type="EMBL" id="RYC67260.1"/>
    </source>
</evidence>
<organism evidence="7 8">
    <name type="scientific">Spirosoma sordidisoli</name>
    <dbReference type="NCBI Taxonomy" id="2502893"/>
    <lineage>
        <taxon>Bacteria</taxon>
        <taxon>Pseudomonadati</taxon>
        <taxon>Bacteroidota</taxon>
        <taxon>Cytophagia</taxon>
        <taxon>Cytophagales</taxon>
        <taxon>Cytophagaceae</taxon>
        <taxon>Spirosoma</taxon>
    </lineage>
</organism>
<evidence type="ECO:0000256" key="4">
    <source>
        <dbReference type="PROSITE-ProRule" id="PRU00433"/>
    </source>
</evidence>
<feature type="compositionally biased region" description="Low complexity" evidence="5">
    <location>
        <begin position="532"/>
        <end position="561"/>
    </location>
</feature>
<dbReference type="GO" id="GO:0009055">
    <property type="term" value="F:electron transfer activity"/>
    <property type="evidence" value="ECO:0007669"/>
    <property type="project" value="InterPro"/>
</dbReference>
<dbReference type="Proteomes" id="UP000290407">
    <property type="component" value="Unassembled WGS sequence"/>
</dbReference>
<sequence length="679" mass="74015">MKKLLTTFLAVASLAAVRAQESPKEEDFFKILKVTAPEGTLLEVGGLATLPDGSLGVATRRGDVWIVENPTSRKPYFRKFASGLHEILGLTYKDGALYCAQRGELTRLVDTDQNGKADLFETVYAWPLSGHYHEYSFGPKVAPDGQFFVTGNVAFGDEEWWRGESRVPWRGWTMKISENGSMQPWATGMRSPCGLGIYDGELFYADNQGDWMGSGGIVHVKRGSFVGHPAGLRWTGAANSPVKLTAEQFNAKIDERRRRDENGRAIKPENVVNETPTLLYTMKDQFPNADIQTPSVWLPHGILGISNSEILEIPEGTFGPFAGQLLVGDQGMSKISRVFMEKVNGEYQGGAIEFRNGFRSGVLRMAWGKDGSLFVGETNRGWGSAGEANEGLQRLVWNNALPFEMRTVKAMPDGFEVEFTSPVDRKSAEDLASYRVESFIYKYHSVYGSPTINKEALPLKGVKVSADGMKARLIVGDLRRYYIHQLTLDGVRGAQGSYSLVHPIAYYTLNNIPDGQKLALSEVSTTNSAAAPAAAPATAAPAGRKATPAKAGTPAKPGTKADPTRGAKPKLVEGQAVTMAKAPTYDEVKGLLTRHTCLACHQTNKRQVGPAYVDVAKRKYTNDQIVDLIYNPKPQNWPDYATEMPPMPQVPKADALKIAAWINSLSTTGSSSSAGAPKP</sequence>
<dbReference type="AlphaFoldDB" id="A0A4Q2UIP8"/>
<protein>
    <recommendedName>
        <fullName evidence="6">Cytochrome c domain-containing protein</fullName>
    </recommendedName>
</protein>
<feature type="region of interest" description="Disordered" evidence="5">
    <location>
        <begin position="532"/>
        <end position="568"/>
    </location>
</feature>
<evidence type="ECO:0000259" key="6">
    <source>
        <dbReference type="PROSITE" id="PS51007"/>
    </source>
</evidence>
<keyword evidence="8" id="KW-1185">Reference proteome</keyword>
<name>A0A4Q2UIP8_9BACT</name>
<feature type="domain" description="Cytochrome c" evidence="6">
    <location>
        <begin position="569"/>
        <end position="666"/>
    </location>
</feature>
<dbReference type="PANTHER" id="PTHR33546">
    <property type="entry name" value="LARGE, MULTIFUNCTIONAL SECRETED PROTEIN-RELATED"/>
    <property type="match status" value="1"/>
</dbReference>
<keyword evidence="2 4" id="KW-0479">Metal-binding</keyword>
<dbReference type="InterPro" id="IPR036909">
    <property type="entry name" value="Cyt_c-like_dom_sf"/>
</dbReference>
<dbReference type="SUPFAM" id="SSF50952">
    <property type="entry name" value="Soluble quinoprotein glucose dehydrogenase"/>
    <property type="match status" value="1"/>
</dbReference>
<dbReference type="PROSITE" id="PS51007">
    <property type="entry name" value="CYTC"/>
    <property type="match status" value="1"/>
</dbReference>
<dbReference type="EMBL" id="SBLB01000008">
    <property type="protein sequence ID" value="RYC67260.1"/>
    <property type="molecule type" value="Genomic_DNA"/>
</dbReference>
<dbReference type="GO" id="GO:0046872">
    <property type="term" value="F:metal ion binding"/>
    <property type="evidence" value="ECO:0007669"/>
    <property type="project" value="UniProtKB-KW"/>
</dbReference>
<gene>
    <name evidence="7" type="ORF">EQG79_24385</name>
</gene>
<keyword evidence="1 4" id="KW-0349">Heme</keyword>
<dbReference type="InterPro" id="IPR009056">
    <property type="entry name" value="Cyt_c-like_dom"/>
</dbReference>
<keyword evidence="3 4" id="KW-0408">Iron</keyword>
<dbReference type="GO" id="GO:0020037">
    <property type="term" value="F:heme binding"/>
    <property type="evidence" value="ECO:0007669"/>
    <property type="project" value="InterPro"/>
</dbReference>
<dbReference type="InterPro" id="IPR011042">
    <property type="entry name" value="6-blade_b-propeller_TolB-like"/>
</dbReference>
<proteinExistence type="predicted"/>
<evidence type="ECO:0000256" key="1">
    <source>
        <dbReference type="ARBA" id="ARBA00022617"/>
    </source>
</evidence>
<comment type="caution">
    <text evidence="7">The sequence shown here is derived from an EMBL/GenBank/DDBJ whole genome shotgun (WGS) entry which is preliminary data.</text>
</comment>